<comment type="caution">
    <text evidence="7">The sequence shown here is derived from an EMBL/GenBank/DDBJ whole genome shotgun (WGS) entry which is preliminary data.</text>
</comment>
<feature type="transmembrane region" description="Helical" evidence="5">
    <location>
        <begin position="45"/>
        <end position="67"/>
    </location>
</feature>
<keyword evidence="4 5" id="KW-0472">Membrane</keyword>
<feature type="domain" description="G-protein coupled receptors family 1 profile" evidence="6">
    <location>
        <begin position="1"/>
        <end position="189"/>
    </location>
</feature>
<accession>A0A9W9Z1F4</accession>
<evidence type="ECO:0000256" key="3">
    <source>
        <dbReference type="ARBA" id="ARBA00022989"/>
    </source>
</evidence>
<organism evidence="7 8">
    <name type="scientific">Desmophyllum pertusum</name>
    <dbReference type="NCBI Taxonomy" id="174260"/>
    <lineage>
        <taxon>Eukaryota</taxon>
        <taxon>Metazoa</taxon>
        <taxon>Cnidaria</taxon>
        <taxon>Anthozoa</taxon>
        <taxon>Hexacorallia</taxon>
        <taxon>Scleractinia</taxon>
        <taxon>Caryophylliina</taxon>
        <taxon>Caryophylliidae</taxon>
        <taxon>Desmophyllum</taxon>
    </lineage>
</organism>
<dbReference type="PROSITE" id="PS50262">
    <property type="entry name" value="G_PROTEIN_RECEP_F1_2"/>
    <property type="match status" value="1"/>
</dbReference>
<dbReference type="Gene3D" id="1.20.1070.10">
    <property type="entry name" value="Rhodopsin 7-helix transmembrane proteins"/>
    <property type="match status" value="1"/>
</dbReference>
<feature type="transmembrane region" description="Helical" evidence="5">
    <location>
        <begin position="169"/>
        <end position="189"/>
    </location>
</feature>
<protein>
    <recommendedName>
        <fullName evidence="6">G-protein coupled receptors family 1 profile domain-containing protein</fullName>
    </recommendedName>
</protein>
<sequence length="224" mass="24604">MFITGGALGWVAAAASSFLLVAIAVERYYATLHPLLTLSRGRSSWLVPGLWILGILLGLPPLVVSAYDVESQMCVENFPDYTTTRAYYFIWSFANSVLPICIMGYLYARIISRLRNRAVVPSSSLKSVSRSTNKVTKMLISVFVIFVTCWIPPAVLCVLSPVIPGGYVTVYSVITACALLNSCLNPLVYSLHSQQFRKNLASLVKKKARIANDNGDRAAQCKQT</sequence>
<keyword evidence="2 5" id="KW-0812">Transmembrane</keyword>
<keyword evidence="8" id="KW-1185">Reference proteome</keyword>
<feature type="transmembrane region" description="Helical" evidence="5">
    <location>
        <begin position="87"/>
        <end position="108"/>
    </location>
</feature>
<dbReference type="CDD" id="cd00637">
    <property type="entry name" value="7tm_classA_rhodopsin-like"/>
    <property type="match status" value="1"/>
</dbReference>
<name>A0A9W9Z1F4_9CNID</name>
<dbReference type="InterPro" id="IPR000276">
    <property type="entry name" value="GPCR_Rhodpsn"/>
</dbReference>
<dbReference type="PRINTS" id="PR00237">
    <property type="entry name" value="GPCRRHODOPSN"/>
</dbReference>
<evidence type="ECO:0000313" key="8">
    <source>
        <dbReference type="Proteomes" id="UP001163046"/>
    </source>
</evidence>
<evidence type="ECO:0000259" key="6">
    <source>
        <dbReference type="PROSITE" id="PS50262"/>
    </source>
</evidence>
<feature type="transmembrane region" description="Helical" evidence="5">
    <location>
        <begin position="139"/>
        <end position="163"/>
    </location>
</feature>
<dbReference type="GO" id="GO:0004930">
    <property type="term" value="F:G protein-coupled receptor activity"/>
    <property type="evidence" value="ECO:0007669"/>
    <property type="project" value="InterPro"/>
</dbReference>
<comment type="subcellular location">
    <subcellularLocation>
        <location evidence="1">Membrane</location>
    </subcellularLocation>
</comment>
<proteinExistence type="predicted"/>
<dbReference type="PANTHER" id="PTHR45698:SF1">
    <property type="entry name" value="TRACE AMINE-ASSOCIATED RECEPTOR 13C-LIKE"/>
    <property type="match status" value="1"/>
</dbReference>
<dbReference type="InterPro" id="IPR017452">
    <property type="entry name" value="GPCR_Rhodpsn_7TM"/>
</dbReference>
<evidence type="ECO:0000256" key="4">
    <source>
        <dbReference type="ARBA" id="ARBA00023136"/>
    </source>
</evidence>
<gene>
    <name evidence="7" type="ORF">OS493_017860</name>
</gene>
<keyword evidence="3 5" id="KW-1133">Transmembrane helix</keyword>
<dbReference type="OrthoDB" id="5987909at2759"/>
<dbReference type="SUPFAM" id="SSF81321">
    <property type="entry name" value="Family A G protein-coupled receptor-like"/>
    <property type="match status" value="1"/>
</dbReference>
<feature type="transmembrane region" description="Helical" evidence="5">
    <location>
        <begin position="6"/>
        <end position="25"/>
    </location>
</feature>
<evidence type="ECO:0000256" key="2">
    <source>
        <dbReference type="ARBA" id="ARBA00022692"/>
    </source>
</evidence>
<dbReference type="Pfam" id="PF00001">
    <property type="entry name" value="7tm_1"/>
    <property type="match status" value="1"/>
</dbReference>
<dbReference type="GO" id="GO:0016020">
    <property type="term" value="C:membrane"/>
    <property type="evidence" value="ECO:0007669"/>
    <property type="project" value="UniProtKB-SubCell"/>
</dbReference>
<dbReference type="PANTHER" id="PTHR45698">
    <property type="entry name" value="TRACE AMINE-ASSOCIATED RECEPTOR 19N-RELATED"/>
    <property type="match status" value="1"/>
</dbReference>
<evidence type="ECO:0000256" key="1">
    <source>
        <dbReference type="ARBA" id="ARBA00004370"/>
    </source>
</evidence>
<dbReference type="AlphaFoldDB" id="A0A9W9Z1F4"/>
<dbReference type="Proteomes" id="UP001163046">
    <property type="component" value="Unassembled WGS sequence"/>
</dbReference>
<evidence type="ECO:0000256" key="5">
    <source>
        <dbReference type="SAM" id="Phobius"/>
    </source>
</evidence>
<dbReference type="EMBL" id="MU826835">
    <property type="protein sequence ID" value="KAJ7372589.1"/>
    <property type="molecule type" value="Genomic_DNA"/>
</dbReference>
<reference evidence="7" key="1">
    <citation type="submission" date="2023-01" db="EMBL/GenBank/DDBJ databases">
        <title>Genome assembly of the deep-sea coral Lophelia pertusa.</title>
        <authorList>
            <person name="Herrera S."/>
            <person name="Cordes E."/>
        </authorList>
    </citation>
    <scope>NUCLEOTIDE SEQUENCE</scope>
    <source>
        <strain evidence="7">USNM1676648</strain>
        <tissue evidence="7">Polyp</tissue>
    </source>
</reference>
<evidence type="ECO:0000313" key="7">
    <source>
        <dbReference type="EMBL" id="KAJ7372589.1"/>
    </source>
</evidence>